<dbReference type="GO" id="GO:0005634">
    <property type="term" value="C:nucleus"/>
    <property type="evidence" value="ECO:0007669"/>
    <property type="project" value="UniProtKB-SubCell"/>
</dbReference>
<comment type="subcellular location">
    <subcellularLocation>
        <location evidence="1">Nucleus</location>
    </subcellularLocation>
</comment>
<dbReference type="Gene3D" id="3.30.420.10">
    <property type="entry name" value="Ribonuclease H-like superfamily/Ribonuclease H"/>
    <property type="match status" value="1"/>
</dbReference>
<accession>A0A8D8C1L8</accession>
<evidence type="ECO:0000313" key="3">
    <source>
        <dbReference type="EMBL" id="CAG6485446.1"/>
    </source>
</evidence>
<dbReference type="EMBL" id="HBUE01101225">
    <property type="protein sequence ID" value="CAG6485446.1"/>
    <property type="molecule type" value="Transcribed_RNA"/>
</dbReference>
<dbReference type="InterPro" id="IPR038717">
    <property type="entry name" value="Tc1-like_DDE_dom"/>
</dbReference>
<dbReference type="PANTHER" id="PTHR46564:SF1">
    <property type="entry name" value="TRANSPOSASE"/>
    <property type="match status" value="1"/>
</dbReference>
<evidence type="ECO:0000256" key="1">
    <source>
        <dbReference type="ARBA" id="ARBA00004123"/>
    </source>
</evidence>
<reference evidence="3" key="1">
    <citation type="submission" date="2021-05" db="EMBL/GenBank/DDBJ databases">
        <authorList>
            <person name="Alioto T."/>
            <person name="Alioto T."/>
            <person name="Gomez Garrido J."/>
        </authorList>
    </citation>
    <scope>NUCLEOTIDE SEQUENCE</scope>
</reference>
<sequence length="339" mass="40358">MAAIVAEVKHRRAANNTVYHALYGFYFLGLSKAELARLYGKHKTTVRLWIQQYEENGFFDRKHYTMIAKKFGKEKVTWLIELYKRQPLLYLEEARQLFNQKFHVTISASSICRILRSEGLTWKCLERRAIQIKERDVYRFFVELNSLDWLYINLLFLDEVAFDNKGMLRRKGYALKGERLVVHGEFVRKPRVSCLCMIGQGGLVECAYTEGTFTRLKFFEHIRRFALHSEEVQPYPGRHSIWIMDGARIHCDQYIIYYLRSLGIYPIFLPAYCPHYNPIEIVFGIIKKRMQKTYSENGESNMEKYVAKTMQEFRYFRMDRLFRKCGYLQGKFDPTINVP</sequence>
<dbReference type="GO" id="GO:0003676">
    <property type="term" value="F:nucleic acid binding"/>
    <property type="evidence" value="ECO:0007669"/>
    <property type="project" value="InterPro"/>
</dbReference>
<organism evidence="3">
    <name type="scientific">Culex pipiens</name>
    <name type="common">House mosquito</name>
    <dbReference type="NCBI Taxonomy" id="7175"/>
    <lineage>
        <taxon>Eukaryota</taxon>
        <taxon>Metazoa</taxon>
        <taxon>Ecdysozoa</taxon>
        <taxon>Arthropoda</taxon>
        <taxon>Hexapoda</taxon>
        <taxon>Insecta</taxon>
        <taxon>Pterygota</taxon>
        <taxon>Neoptera</taxon>
        <taxon>Endopterygota</taxon>
        <taxon>Diptera</taxon>
        <taxon>Nematocera</taxon>
        <taxon>Culicoidea</taxon>
        <taxon>Culicidae</taxon>
        <taxon>Culicinae</taxon>
        <taxon>Culicini</taxon>
        <taxon>Culex</taxon>
        <taxon>Culex</taxon>
    </lineage>
</organism>
<dbReference type="InterPro" id="IPR047655">
    <property type="entry name" value="Transpos_IS630-like"/>
</dbReference>
<dbReference type="PANTHER" id="PTHR46564">
    <property type="entry name" value="TRANSPOSASE"/>
    <property type="match status" value="1"/>
</dbReference>
<feature type="domain" description="Tc1-like transposase DDE" evidence="2">
    <location>
        <begin position="154"/>
        <end position="295"/>
    </location>
</feature>
<dbReference type="InterPro" id="IPR012337">
    <property type="entry name" value="RNaseH-like_sf"/>
</dbReference>
<dbReference type="SUPFAM" id="SSF53098">
    <property type="entry name" value="Ribonuclease H-like"/>
    <property type="match status" value="1"/>
</dbReference>
<name>A0A8D8C1L8_CULPI</name>
<dbReference type="InterPro" id="IPR036397">
    <property type="entry name" value="RNaseH_sf"/>
</dbReference>
<proteinExistence type="predicted"/>
<evidence type="ECO:0000259" key="2">
    <source>
        <dbReference type="Pfam" id="PF13358"/>
    </source>
</evidence>
<dbReference type="NCBIfam" id="NF033545">
    <property type="entry name" value="transpos_IS630"/>
    <property type="match status" value="1"/>
</dbReference>
<dbReference type="AlphaFoldDB" id="A0A8D8C1L8"/>
<dbReference type="Pfam" id="PF13358">
    <property type="entry name" value="DDE_3"/>
    <property type="match status" value="1"/>
</dbReference>
<dbReference type="InterPro" id="IPR009057">
    <property type="entry name" value="Homeodomain-like_sf"/>
</dbReference>
<protein>
    <submittedName>
        <fullName evidence="3">(northern house mosquito) hypothetical protein</fullName>
    </submittedName>
</protein>
<dbReference type="SUPFAM" id="SSF46689">
    <property type="entry name" value="Homeodomain-like"/>
    <property type="match status" value="1"/>
</dbReference>